<dbReference type="Proteomes" id="UP000704712">
    <property type="component" value="Unassembled WGS sequence"/>
</dbReference>
<feature type="non-terminal residue" evidence="3">
    <location>
        <position position="1"/>
    </location>
</feature>
<dbReference type="InterPro" id="IPR045087">
    <property type="entry name" value="Cu-oxidase_fam"/>
</dbReference>
<accession>A0A8S9TIC6</accession>
<sequence length="301" mass="34044">MTPFPLVQTRQLRLRLLCRRRRLRVRDLSSDTAEPFSVKTSFPGNLPPAKMVSLLSTACYIPTTHHFGADKDGNFWWHCDHSTQYTYGQRGPLIIHPREDQLQPWEMNVDAEYKCPEDQPLTHFRFQAGKSYHLRLMFMRALDQFEFSIDGHQLRAIAPNGESLEPSKIITNITINIGQQIDLLVQRGSTVYPARRRHVNAGEGLSVNGQAMVYGEEDDVAEPTTQHCNETSTVGESELTPGTSLRCLQPQTNKRSSRSPFHLRSHSSCMVGSSHIILAELPPYGRASGYEGVVARQKNDE</sequence>
<dbReference type="PANTHER" id="PTHR11709">
    <property type="entry name" value="MULTI-COPPER OXIDASE"/>
    <property type="match status" value="1"/>
</dbReference>
<dbReference type="PANTHER" id="PTHR11709:SF511">
    <property type="entry name" value="LACCASE"/>
    <property type="match status" value="1"/>
</dbReference>
<feature type="domain" description="Plastocyanin-like" evidence="2">
    <location>
        <begin position="76"/>
        <end position="186"/>
    </location>
</feature>
<evidence type="ECO:0000313" key="4">
    <source>
        <dbReference type="Proteomes" id="UP000704712"/>
    </source>
</evidence>
<gene>
    <name evidence="3" type="ORF">GN958_ATG23752</name>
</gene>
<dbReference type="InterPro" id="IPR008972">
    <property type="entry name" value="Cupredoxin"/>
</dbReference>
<dbReference type="InterPro" id="IPR001117">
    <property type="entry name" value="Cu-oxidase_2nd"/>
</dbReference>
<comment type="caution">
    <text evidence="3">The sequence shown here is derived from an EMBL/GenBank/DDBJ whole genome shotgun (WGS) entry which is preliminary data.</text>
</comment>
<organism evidence="3 4">
    <name type="scientific">Phytophthora infestans</name>
    <name type="common">Potato late blight agent</name>
    <name type="synonym">Botrytis infestans</name>
    <dbReference type="NCBI Taxonomy" id="4787"/>
    <lineage>
        <taxon>Eukaryota</taxon>
        <taxon>Sar</taxon>
        <taxon>Stramenopiles</taxon>
        <taxon>Oomycota</taxon>
        <taxon>Peronosporomycetes</taxon>
        <taxon>Peronosporales</taxon>
        <taxon>Peronosporaceae</taxon>
        <taxon>Phytophthora</taxon>
    </lineage>
</organism>
<dbReference type="EMBL" id="JAACNO010003336">
    <property type="protein sequence ID" value="KAF4127062.1"/>
    <property type="molecule type" value="Genomic_DNA"/>
</dbReference>
<evidence type="ECO:0000256" key="1">
    <source>
        <dbReference type="SAM" id="MobiDB-lite"/>
    </source>
</evidence>
<dbReference type="SUPFAM" id="SSF49503">
    <property type="entry name" value="Cupredoxins"/>
    <property type="match status" value="2"/>
</dbReference>
<dbReference type="AlphaFoldDB" id="A0A8S9TIC6"/>
<dbReference type="GO" id="GO:0016491">
    <property type="term" value="F:oxidoreductase activity"/>
    <property type="evidence" value="ECO:0007669"/>
    <property type="project" value="TreeGrafter"/>
</dbReference>
<name>A0A8S9TIC6_PHYIN</name>
<protein>
    <submittedName>
        <fullName evidence="3">Multicopper oxidase</fullName>
    </submittedName>
</protein>
<proteinExistence type="predicted"/>
<feature type="compositionally biased region" description="Polar residues" evidence="1">
    <location>
        <begin position="232"/>
        <end position="243"/>
    </location>
</feature>
<dbReference type="Pfam" id="PF00394">
    <property type="entry name" value="Cu-oxidase"/>
    <property type="match status" value="1"/>
</dbReference>
<reference evidence="3" key="1">
    <citation type="submission" date="2020-03" db="EMBL/GenBank/DDBJ databases">
        <title>Hybrid Assembly of Korean Phytophthora infestans isolates.</title>
        <authorList>
            <person name="Prokchorchik M."/>
            <person name="Lee Y."/>
            <person name="Seo J."/>
            <person name="Cho J.-H."/>
            <person name="Park Y.-E."/>
            <person name="Jang D.-C."/>
            <person name="Im J.-S."/>
            <person name="Choi J.-G."/>
            <person name="Park H.-J."/>
            <person name="Lee G.-B."/>
            <person name="Lee Y.-G."/>
            <person name="Hong S.-Y."/>
            <person name="Cho K."/>
            <person name="Sohn K.H."/>
        </authorList>
    </citation>
    <scope>NUCLEOTIDE SEQUENCE</scope>
    <source>
        <strain evidence="3">KR_2_A2</strain>
    </source>
</reference>
<evidence type="ECO:0000313" key="3">
    <source>
        <dbReference type="EMBL" id="KAF4127062.1"/>
    </source>
</evidence>
<dbReference type="Gene3D" id="2.60.40.420">
    <property type="entry name" value="Cupredoxins - blue copper proteins"/>
    <property type="match status" value="1"/>
</dbReference>
<evidence type="ECO:0000259" key="2">
    <source>
        <dbReference type="Pfam" id="PF00394"/>
    </source>
</evidence>
<feature type="region of interest" description="Disordered" evidence="1">
    <location>
        <begin position="232"/>
        <end position="264"/>
    </location>
</feature>
<feature type="compositionally biased region" description="Basic residues" evidence="1">
    <location>
        <begin position="255"/>
        <end position="264"/>
    </location>
</feature>